<evidence type="ECO:0000313" key="1">
    <source>
        <dbReference type="EMBL" id="GAA1986272.1"/>
    </source>
</evidence>
<reference evidence="2" key="1">
    <citation type="journal article" date="2019" name="Int. J. Syst. Evol. Microbiol.">
        <title>The Global Catalogue of Microorganisms (GCM) 10K type strain sequencing project: providing services to taxonomists for standard genome sequencing and annotation.</title>
        <authorList>
            <consortium name="The Broad Institute Genomics Platform"/>
            <consortium name="The Broad Institute Genome Sequencing Center for Infectious Disease"/>
            <person name="Wu L."/>
            <person name="Ma J."/>
        </authorList>
    </citation>
    <scope>NUCLEOTIDE SEQUENCE [LARGE SCALE GENOMIC DNA]</scope>
    <source>
        <strain evidence="2">JCM 16013</strain>
    </source>
</reference>
<dbReference type="Proteomes" id="UP001499854">
    <property type="component" value="Unassembled WGS sequence"/>
</dbReference>
<keyword evidence="2" id="KW-1185">Reference proteome</keyword>
<proteinExistence type="predicted"/>
<evidence type="ECO:0000313" key="2">
    <source>
        <dbReference type="Proteomes" id="UP001499854"/>
    </source>
</evidence>
<sequence length="346" mass="35129">MVLDDYERDGAAAKTGIPKKDFGDDLTRYYADATAMSRIHGGGGIEAPIGCGKAAGKTVVDGAIIGAPASSAGAVTIPVTLYTGTTPVATALVTADPAGRLTGVTCQPPAAPNLPGADVLAGFYGSVAASATDPEADDKTKALKDEYLAPAFAKFTRPDVDADQALCAEDAMTYWHAVYAPGATTTGAQWYFNSGGTNQVNMSVAVDAAASRVAWVYCFGQLVPPLTPGGAYSDSQVQSFVGDLFNDYAYLLALKPFGADASGMKAYFASDAAYQAAVTGTGAQPLECSATPAVSIGADTATITGDTAVVELTSSPSGHPVTSGALGHMKVTVDLATMRFTSAVCE</sequence>
<dbReference type="RefSeq" id="WP_344660110.1">
    <property type="nucleotide sequence ID" value="NZ_BAAAQM010000037.1"/>
</dbReference>
<accession>A0ABP5DXC1</accession>
<protein>
    <submittedName>
        <fullName evidence="1">Uncharacterized protein</fullName>
    </submittedName>
</protein>
<name>A0ABP5DXC1_9ACTN</name>
<gene>
    <name evidence="1" type="ORF">GCM10009838_55940</name>
</gene>
<dbReference type="EMBL" id="BAAAQM010000037">
    <property type="protein sequence ID" value="GAA1986272.1"/>
    <property type="molecule type" value="Genomic_DNA"/>
</dbReference>
<organism evidence="1 2">
    <name type="scientific">Catenulispora subtropica</name>
    <dbReference type="NCBI Taxonomy" id="450798"/>
    <lineage>
        <taxon>Bacteria</taxon>
        <taxon>Bacillati</taxon>
        <taxon>Actinomycetota</taxon>
        <taxon>Actinomycetes</taxon>
        <taxon>Catenulisporales</taxon>
        <taxon>Catenulisporaceae</taxon>
        <taxon>Catenulispora</taxon>
    </lineage>
</organism>
<comment type="caution">
    <text evidence="1">The sequence shown here is derived from an EMBL/GenBank/DDBJ whole genome shotgun (WGS) entry which is preliminary data.</text>
</comment>